<sequence>MSEKIESKSDVRRKVREAQTRAQQERIQREAANREDMVAFLLAEQKLEAVDDWERERRAQVHGDAEQRRHEQRVAGAKALARMQERGETIRDIACLGDVPEKKVRSYLKLVKQLQERGSGSRLTKSGAKGQSPSDLAL</sequence>
<dbReference type="EMBL" id="JAGIOP010000003">
    <property type="protein sequence ID" value="MBP2456219.1"/>
    <property type="molecule type" value="Genomic_DNA"/>
</dbReference>
<keyword evidence="3" id="KW-1185">Reference proteome</keyword>
<dbReference type="RefSeq" id="WP_209923870.1">
    <property type="nucleotide sequence ID" value="NZ_JAGIOP010000003.1"/>
</dbReference>
<evidence type="ECO:0000256" key="1">
    <source>
        <dbReference type="SAM" id="MobiDB-lite"/>
    </source>
</evidence>
<reference evidence="2 3" key="1">
    <citation type="submission" date="2021-03" db="EMBL/GenBank/DDBJ databases">
        <title>Sequencing the genomes of 1000 actinobacteria strains.</title>
        <authorList>
            <person name="Klenk H.-P."/>
        </authorList>
    </citation>
    <scope>NUCLEOTIDE SEQUENCE [LARGE SCALE GENOMIC DNA]</scope>
    <source>
        <strain evidence="2 3">DSM 46713</strain>
    </source>
</reference>
<name>A0ABS5A5P2_9MYCO</name>
<dbReference type="Proteomes" id="UP000694460">
    <property type="component" value="Unassembled WGS sequence"/>
</dbReference>
<gene>
    <name evidence="2" type="ORF">JOF57_006195</name>
</gene>
<comment type="caution">
    <text evidence="2">The sequence shown here is derived from an EMBL/GenBank/DDBJ whole genome shotgun (WGS) entry which is preliminary data.</text>
</comment>
<accession>A0ABS5A5P2</accession>
<protein>
    <submittedName>
        <fullName evidence="2">Uncharacterized protein</fullName>
    </submittedName>
</protein>
<feature type="region of interest" description="Disordered" evidence="1">
    <location>
        <begin position="1"/>
        <end position="27"/>
    </location>
</feature>
<organism evidence="2 3">
    <name type="scientific">Mycolicibacterium lutetiense</name>
    <dbReference type="NCBI Taxonomy" id="1641992"/>
    <lineage>
        <taxon>Bacteria</taxon>
        <taxon>Bacillati</taxon>
        <taxon>Actinomycetota</taxon>
        <taxon>Actinomycetes</taxon>
        <taxon>Mycobacteriales</taxon>
        <taxon>Mycobacteriaceae</taxon>
        <taxon>Mycolicibacterium</taxon>
    </lineage>
</organism>
<feature type="region of interest" description="Disordered" evidence="1">
    <location>
        <begin position="116"/>
        <end position="138"/>
    </location>
</feature>
<evidence type="ECO:0000313" key="2">
    <source>
        <dbReference type="EMBL" id="MBP2456219.1"/>
    </source>
</evidence>
<proteinExistence type="predicted"/>
<evidence type="ECO:0000313" key="3">
    <source>
        <dbReference type="Proteomes" id="UP000694460"/>
    </source>
</evidence>